<dbReference type="Proteomes" id="UP000241444">
    <property type="component" value="Unassembled WGS sequence"/>
</dbReference>
<dbReference type="Gene3D" id="3.40.190.10">
    <property type="entry name" value="Periplasmic binding protein-like II"/>
    <property type="match status" value="2"/>
</dbReference>
<sequence>MITHCADSIVLLLDEHSQVRFVKAPLALPSMPISLIIHKQMASDPATAWLKRLMEKIYADREVRKGTPRAGSSSQN</sequence>
<evidence type="ECO:0000313" key="1">
    <source>
        <dbReference type="EMBL" id="PSH57415.1"/>
    </source>
</evidence>
<dbReference type="EMBL" id="PGGO01000053">
    <property type="protein sequence ID" value="PSH57415.1"/>
    <property type="molecule type" value="Genomic_DNA"/>
</dbReference>
<accession>A0A2P7AT65</accession>
<evidence type="ECO:0008006" key="3">
    <source>
        <dbReference type="Google" id="ProtNLM"/>
    </source>
</evidence>
<name>A0A2P7AT65_9HYPH</name>
<comment type="caution">
    <text evidence="1">The sequence shown here is derived from an EMBL/GenBank/DDBJ whole genome shotgun (WGS) entry which is preliminary data.</text>
</comment>
<keyword evidence="2" id="KW-1185">Reference proteome</keyword>
<organism evidence="1 2">
    <name type="scientific">Phyllobacterium brassicacearum</name>
    <dbReference type="NCBI Taxonomy" id="314235"/>
    <lineage>
        <taxon>Bacteria</taxon>
        <taxon>Pseudomonadati</taxon>
        <taxon>Pseudomonadota</taxon>
        <taxon>Alphaproteobacteria</taxon>
        <taxon>Hyphomicrobiales</taxon>
        <taxon>Phyllobacteriaceae</taxon>
        <taxon>Phyllobacterium</taxon>
    </lineage>
</organism>
<proteinExistence type="predicted"/>
<dbReference type="AlphaFoldDB" id="A0A2P7AT65"/>
<evidence type="ECO:0000313" key="2">
    <source>
        <dbReference type="Proteomes" id="UP000241444"/>
    </source>
</evidence>
<gene>
    <name evidence="1" type="ORF">CU102_28085</name>
</gene>
<protein>
    <recommendedName>
        <fullName evidence="3">LysR substrate-binding domain-containing protein</fullName>
    </recommendedName>
</protein>
<reference evidence="2" key="1">
    <citation type="submission" date="2017-11" db="EMBL/GenBank/DDBJ databases">
        <authorList>
            <person name="Kuznetsova I."/>
            <person name="Sazanova A."/>
            <person name="Chirak E."/>
            <person name="Safronova V."/>
            <person name="Willems A."/>
        </authorList>
    </citation>
    <scope>NUCLEOTIDE SEQUENCE [LARGE SCALE GENOMIC DNA]</scope>
    <source>
        <strain evidence="2">STM 196</strain>
    </source>
</reference>